<evidence type="ECO:0000313" key="19">
    <source>
        <dbReference type="Proteomes" id="UP001201980"/>
    </source>
</evidence>
<dbReference type="InterPro" id="IPR001250">
    <property type="entry name" value="Man6P_Isoase-1"/>
</dbReference>
<comment type="function">
    <text evidence="2">Involved in the synthesis of the GDP-mannose and dolichol-phosphate-mannose required for a number of critical mannosyl transfer reactions.</text>
</comment>
<dbReference type="EMBL" id="JAKWBI020000195">
    <property type="protein sequence ID" value="KAJ2899523.1"/>
    <property type="molecule type" value="Genomic_DNA"/>
</dbReference>
<feature type="binding site" evidence="11">
    <location>
        <position position="289"/>
    </location>
    <ligand>
        <name>Zn(2+)</name>
        <dbReference type="ChEBI" id="CHEBI:29105"/>
    </ligand>
</feature>
<evidence type="ECO:0000256" key="14">
    <source>
        <dbReference type="RuleBase" id="RU004248"/>
    </source>
</evidence>
<dbReference type="GO" id="GO:0005975">
    <property type="term" value="P:carbohydrate metabolic process"/>
    <property type="evidence" value="ECO:0007669"/>
    <property type="project" value="InterPro"/>
</dbReference>
<keyword evidence="8 11" id="KW-0862">Zinc</keyword>
<dbReference type="PANTHER" id="PTHR10309:SF0">
    <property type="entry name" value="MANNOSE-6-PHOSPHATE ISOMERASE"/>
    <property type="match status" value="1"/>
</dbReference>
<evidence type="ECO:0000256" key="3">
    <source>
        <dbReference type="ARBA" id="ARBA00004666"/>
    </source>
</evidence>
<evidence type="ECO:0000259" key="16">
    <source>
        <dbReference type="Pfam" id="PF20511"/>
    </source>
</evidence>
<dbReference type="AlphaFoldDB" id="A0AAD5RN54"/>
<dbReference type="Pfam" id="PF01238">
    <property type="entry name" value="PMI_typeI_C"/>
    <property type="match status" value="1"/>
</dbReference>
<feature type="domain" description="Phosphomannose isomerase type I catalytic" evidence="16">
    <location>
        <begin position="5"/>
        <end position="151"/>
    </location>
</feature>
<dbReference type="PIRSF" id="PIRSF001480">
    <property type="entry name" value="Mannose-6-phosphate_isomerase"/>
    <property type="match status" value="1"/>
</dbReference>
<dbReference type="PRINTS" id="PR00714">
    <property type="entry name" value="MAN6PISMRASE"/>
</dbReference>
<evidence type="ECO:0000256" key="5">
    <source>
        <dbReference type="ARBA" id="ARBA00011956"/>
    </source>
</evidence>
<dbReference type="Gene3D" id="2.60.120.10">
    <property type="entry name" value="Jelly Rolls"/>
    <property type="match status" value="2"/>
</dbReference>
<dbReference type="Gene3D" id="1.10.441.10">
    <property type="entry name" value="Phosphomannose Isomerase, domain 2"/>
    <property type="match status" value="1"/>
</dbReference>
<dbReference type="GO" id="GO:0004476">
    <property type="term" value="F:mannose-6-phosphate isomerase activity"/>
    <property type="evidence" value="ECO:0007669"/>
    <property type="project" value="UniProtKB-EC"/>
</dbReference>
<reference evidence="18" key="1">
    <citation type="submission" date="2022-07" db="EMBL/GenBank/DDBJ databases">
        <title>Draft genome sequence of Zalerion maritima ATCC 34329, a (micro)plastics degrading marine fungus.</title>
        <authorList>
            <person name="Paco A."/>
            <person name="Goncalves M.F.M."/>
            <person name="Rocha-Santos T.A.P."/>
            <person name="Alves A."/>
        </authorList>
    </citation>
    <scope>NUCLEOTIDE SEQUENCE</scope>
    <source>
        <strain evidence="18">ATCC 34329</strain>
    </source>
</reference>
<feature type="domain" description="Phosphomannose isomerase type I helical insertion" evidence="17">
    <location>
        <begin position="167"/>
        <end position="270"/>
    </location>
</feature>
<dbReference type="SUPFAM" id="SSF51182">
    <property type="entry name" value="RmlC-like cupins"/>
    <property type="match status" value="1"/>
</dbReference>
<comment type="pathway">
    <text evidence="3 14">Nucleotide-sugar biosynthesis; GDP-alpha-D-mannose biosynthesis; alpha-D-mannose 1-phosphate from D-fructose 6-phosphate: step 1/2.</text>
</comment>
<dbReference type="PROSITE" id="PS00965">
    <property type="entry name" value="PMI_I_1"/>
    <property type="match status" value="1"/>
</dbReference>
<proteinExistence type="inferred from homology"/>
<evidence type="ECO:0000256" key="12">
    <source>
        <dbReference type="RuleBase" id="RU000611"/>
    </source>
</evidence>
<dbReference type="Proteomes" id="UP001201980">
    <property type="component" value="Unassembled WGS sequence"/>
</dbReference>
<dbReference type="Pfam" id="PF20511">
    <property type="entry name" value="PMI_typeI_cat"/>
    <property type="match status" value="1"/>
</dbReference>
<keyword evidence="9 12" id="KW-0413">Isomerase</keyword>
<gene>
    <name evidence="18" type="ORF">MKZ38_003017</name>
</gene>
<dbReference type="Pfam" id="PF20512">
    <property type="entry name" value="PMI_typeI_hel"/>
    <property type="match status" value="1"/>
</dbReference>
<dbReference type="CDD" id="cd07011">
    <property type="entry name" value="cupin_PMI_type_I_N"/>
    <property type="match status" value="1"/>
</dbReference>
<feature type="domain" description="Phosphomannose isomerase type I C-terminal" evidence="15">
    <location>
        <begin position="360"/>
        <end position="405"/>
    </location>
</feature>
<evidence type="ECO:0000256" key="7">
    <source>
        <dbReference type="ARBA" id="ARBA00022723"/>
    </source>
</evidence>
<organism evidence="18 19">
    <name type="scientific">Zalerion maritima</name>
    <dbReference type="NCBI Taxonomy" id="339359"/>
    <lineage>
        <taxon>Eukaryota</taxon>
        <taxon>Fungi</taxon>
        <taxon>Dikarya</taxon>
        <taxon>Ascomycota</taxon>
        <taxon>Pezizomycotina</taxon>
        <taxon>Sordariomycetes</taxon>
        <taxon>Lulworthiomycetidae</taxon>
        <taxon>Lulworthiales</taxon>
        <taxon>Lulworthiaceae</taxon>
        <taxon>Zalerion</taxon>
    </lineage>
</organism>
<evidence type="ECO:0000256" key="4">
    <source>
        <dbReference type="ARBA" id="ARBA00010772"/>
    </source>
</evidence>
<feature type="binding site" evidence="11">
    <location>
        <position position="107"/>
    </location>
    <ligand>
        <name>Zn(2+)</name>
        <dbReference type="ChEBI" id="CHEBI:29105"/>
    </ligand>
</feature>
<name>A0AAD5RN54_9PEZI</name>
<comment type="cofactor">
    <cofactor evidence="11 12">
        <name>Zn(2+)</name>
        <dbReference type="ChEBI" id="CHEBI:29105"/>
    </cofactor>
    <text evidence="11 12">Binds 1 zinc ion per subunit.</text>
</comment>
<feature type="binding site" evidence="11">
    <location>
        <position position="134"/>
    </location>
    <ligand>
        <name>Zn(2+)</name>
        <dbReference type="ChEBI" id="CHEBI:29105"/>
    </ligand>
</feature>
<dbReference type="InterPro" id="IPR016305">
    <property type="entry name" value="Mannose-6-P_Isomerase"/>
</dbReference>
<evidence type="ECO:0000256" key="1">
    <source>
        <dbReference type="ARBA" id="ARBA00000757"/>
    </source>
</evidence>
<dbReference type="InterPro" id="IPR014710">
    <property type="entry name" value="RmlC-like_jellyroll"/>
</dbReference>
<dbReference type="PROSITE" id="PS00966">
    <property type="entry name" value="PMI_I_2"/>
    <property type="match status" value="1"/>
</dbReference>
<evidence type="ECO:0000256" key="10">
    <source>
        <dbReference type="PIRSR" id="PIRSR001480-1"/>
    </source>
</evidence>
<evidence type="ECO:0000256" key="8">
    <source>
        <dbReference type="ARBA" id="ARBA00022833"/>
    </source>
</evidence>
<protein>
    <recommendedName>
        <fullName evidence="6 12">Mannose-6-phosphate isomerase</fullName>
        <ecNumber evidence="5 12">5.3.1.8</ecNumber>
    </recommendedName>
</protein>
<evidence type="ECO:0000259" key="15">
    <source>
        <dbReference type="Pfam" id="PF01238"/>
    </source>
</evidence>
<keyword evidence="7 11" id="KW-0479">Metal-binding</keyword>
<comment type="similarity">
    <text evidence="4 13">Belongs to the mannose-6-phosphate isomerase type 1 family.</text>
</comment>
<evidence type="ECO:0000256" key="11">
    <source>
        <dbReference type="PIRSR" id="PIRSR001480-2"/>
    </source>
</evidence>
<feature type="binding site" evidence="11">
    <location>
        <position position="109"/>
    </location>
    <ligand>
        <name>Zn(2+)</name>
        <dbReference type="ChEBI" id="CHEBI:29105"/>
    </ligand>
</feature>
<evidence type="ECO:0000259" key="17">
    <source>
        <dbReference type="Pfam" id="PF20512"/>
    </source>
</evidence>
<dbReference type="InterPro" id="IPR046457">
    <property type="entry name" value="PMI_typeI_cat"/>
</dbReference>
<dbReference type="EC" id="5.3.1.8" evidence="5 12"/>
<dbReference type="NCBIfam" id="TIGR00218">
    <property type="entry name" value="manA"/>
    <property type="match status" value="1"/>
</dbReference>
<comment type="catalytic activity">
    <reaction evidence="1 12">
        <text>D-mannose 6-phosphate = D-fructose 6-phosphate</text>
        <dbReference type="Rhea" id="RHEA:12356"/>
        <dbReference type="ChEBI" id="CHEBI:58735"/>
        <dbReference type="ChEBI" id="CHEBI:61527"/>
        <dbReference type="EC" id="5.3.1.8"/>
    </reaction>
</comment>
<dbReference type="GO" id="GO:0008270">
    <property type="term" value="F:zinc ion binding"/>
    <property type="evidence" value="ECO:0007669"/>
    <property type="project" value="InterPro"/>
</dbReference>
<evidence type="ECO:0000256" key="13">
    <source>
        <dbReference type="RuleBase" id="RU004189"/>
    </source>
</evidence>
<accession>A0AAD5RN54</accession>
<dbReference type="InterPro" id="IPR046456">
    <property type="entry name" value="PMI_typeI_C"/>
</dbReference>
<feature type="active site" evidence="10">
    <location>
        <position position="308"/>
    </location>
</feature>
<evidence type="ECO:0000256" key="2">
    <source>
        <dbReference type="ARBA" id="ARBA00002564"/>
    </source>
</evidence>
<dbReference type="PANTHER" id="PTHR10309">
    <property type="entry name" value="MANNOSE-6-PHOSPHATE ISOMERASE"/>
    <property type="match status" value="1"/>
</dbReference>
<sequence>MQVPLIRLQCGVNSYEWGKKGNDSAAAKFALATPASDFSIQEDRPYSELWMGTHPSNPSKDVATGRTLLDIVQDNALLLSHAVSSKYGPKLPFLFKVLSINKALSIQAHPNKKLAEQLHARDPRNYPDDNHKPEMTIAITPFEGLCGFRPVGEIAHVLAAVPALRELVGVEAADEFVNAVKGQEEGQDEAAVAKNKEALKKLFGTLMNSSPSAIESAAAKLVEAAKADSETKLVPDESKVSTPSAVLAEVIPRLYGQFGADIGLFVLFLLNFVTMDPGEAMFLKADDIHAYVSGDIIECMAASDNVVRAGFTPKFKDVDTLVSMLTYNYAPIDEQKMAPTEYPYATLNRAGYSSSSTVMLYDPPIEEFSVIRSCLKGDKAKVTFEPLEGPSIVICTSGKGKISVGPTVEEIKEGYIYFVGSTAELVLESEGGEDDEFVTFKAFCEVDSAPANGDSHI</sequence>
<evidence type="ECO:0000256" key="6">
    <source>
        <dbReference type="ARBA" id="ARBA00018236"/>
    </source>
</evidence>
<dbReference type="GO" id="GO:0005829">
    <property type="term" value="C:cytosol"/>
    <property type="evidence" value="ECO:0007669"/>
    <property type="project" value="TreeGrafter"/>
</dbReference>
<comment type="caution">
    <text evidence="18">The sequence shown here is derived from an EMBL/GenBank/DDBJ whole genome shotgun (WGS) entry which is preliminary data.</text>
</comment>
<dbReference type="InterPro" id="IPR011051">
    <property type="entry name" value="RmlC_Cupin_sf"/>
</dbReference>
<dbReference type="InterPro" id="IPR046458">
    <property type="entry name" value="PMI_typeI_hel"/>
</dbReference>
<keyword evidence="19" id="KW-1185">Reference proteome</keyword>
<dbReference type="GO" id="GO:0009298">
    <property type="term" value="P:GDP-mannose biosynthetic process"/>
    <property type="evidence" value="ECO:0007669"/>
    <property type="project" value="InterPro"/>
</dbReference>
<evidence type="ECO:0000313" key="18">
    <source>
        <dbReference type="EMBL" id="KAJ2899523.1"/>
    </source>
</evidence>
<dbReference type="InterPro" id="IPR018050">
    <property type="entry name" value="Pmannose_isomerase-type1_CS"/>
</dbReference>
<evidence type="ECO:0000256" key="9">
    <source>
        <dbReference type="ARBA" id="ARBA00023235"/>
    </source>
</evidence>